<feature type="compositionally biased region" description="Basic and acidic residues" evidence="1">
    <location>
        <begin position="252"/>
        <end position="265"/>
    </location>
</feature>
<feature type="signal peptide" evidence="2">
    <location>
        <begin position="1"/>
        <end position="27"/>
    </location>
</feature>
<feature type="compositionally biased region" description="Low complexity" evidence="1">
    <location>
        <begin position="32"/>
        <end position="43"/>
    </location>
</feature>
<accession>A0A9X0J7U3</accession>
<dbReference type="Proteomes" id="UP000070346">
    <property type="component" value="Unassembled WGS sequence"/>
</dbReference>
<dbReference type="EMBL" id="LSNG01000020">
    <property type="protein sequence ID" value="KXN76463.1"/>
    <property type="molecule type" value="Genomic_DNA"/>
</dbReference>
<proteinExistence type="predicted"/>
<feature type="region of interest" description="Disordered" evidence="1">
    <location>
        <begin position="156"/>
        <end position="345"/>
    </location>
</feature>
<feature type="compositionally biased region" description="Low complexity" evidence="1">
    <location>
        <begin position="415"/>
        <end position="445"/>
    </location>
</feature>
<sequence>MKKSKILSAVLISANVLSLAAPTIAYAADQNSSSAATPAQSTTVKKDEKNATSEKNTKQSSDLKEDKDSQDDKKETTVKTTDQSTIKIEKNNHDNKNDPDNPQNLKEQTMVIRKVIATSEKDLSSDSLKGINGAKFVVYDVTDLMNTIIKEKLKMDDSDPTDKQIDKAIDKASDSESQDFDDNATTEATDNKGKSTDKSDSKQDESKLPPVYKSSKSSPDKAKSEDSQGKPSSQAPTVDKDKDKSQSSSSADSKKQDSESKDEKSSSQSSATDENSKSDSKTESKSNSEKEKDDSVNDALVEQVEEMRKDDTLRKEIASRASKLDPKEMKSFAEVTTEHDSASKKDGVARVKIPIDGKYHAYYVVNTSTPKEAMAKNSDPIVVITPISDDNGKYSPEFTVYPKSEAIPPTPTKPNTPQTPTTNTPGSKQPEQTQPQPQQEQPQPQHVVTEAKMYQTGHVTGFWNNVVSLVKNLFN</sequence>
<feature type="region of interest" description="Disordered" evidence="1">
    <location>
        <begin position="27"/>
        <end position="107"/>
    </location>
</feature>
<feature type="compositionally biased region" description="Basic and acidic residues" evidence="1">
    <location>
        <begin position="87"/>
        <end position="99"/>
    </location>
</feature>
<feature type="chain" id="PRO_5040819628" description="Gram-positive pilin subunit D1 N-terminal domain-containing protein" evidence="2">
    <location>
        <begin position="28"/>
        <end position="475"/>
    </location>
</feature>
<feature type="compositionally biased region" description="Basic and acidic residues" evidence="1">
    <location>
        <begin position="305"/>
        <end position="345"/>
    </location>
</feature>
<keyword evidence="2" id="KW-0732">Signal</keyword>
<dbReference type="AlphaFoldDB" id="A0A9X0J7U3"/>
<feature type="compositionally biased region" description="Basic and acidic residues" evidence="1">
    <location>
        <begin position="189"/>
        <end position="207"/>
    </location>
</feature>
<feature type="region of interest" description="Disordered" evidence="1">
    <location>
        <begin position="387"/>
        <end position="448"/>
    </location>
</feature>
<organism evidence="3 4">
    <name type="scientific">Lactobacillus johnsonii</name>
    <dbReference type="NCBI Taxonomy" id="33959"/>
    <lineage>
        <taxon>Bacteria</taxon>
        <taxon>Bacillati</taxon>
        <taxon>Bacillota</taxon>
        <taxon>Bacilli</taxon>
        <taxon>Lactobacillales</taxon>
        <taxon>Lactobacillaceae</taxon>
        <taxon>Lactobacillus</taxon>
    </lineage>
</organism>
<evidence type="ECO:0000256" key="1">
    <source>
        <dbReference type="SAM" id="MobiDB-lite"/>
    </source>
</evidence>
<name>A0A9X0J7U3_LACJH</name>
<feature type="compositionally biased region" description="Basic and acidic residues" evidence="1">
    <location>
        <begin position="218"/>
        <end position="228"/>
    </location>
</feature>
<comment type="caution">
    <text evidence="3">The sequence shown here is derived from an EMBL/GenBank/DDBJ whole genome shotgun (WGS) entry which is preliminary data.</text>
</comment>
<feature type="compositionally biased region" description="Basic and acidic residues" evidence="1">
    <location>
        <begin position="156"/>
        <end position="174"/>
    </location>
</feature>
<evidence type="ECO:0000313" key="3">
    <source>
        <dbReference type="EMBL" id="KXN76463.1"/>
    </source>
</evidence>
<evidence type="ECO:0000256" key="2">
    <source>
        <dbReference type="SAM" id="SignalP"/>
    </source>
</evidence>
<protein>
    <recommendedName>
        <fullName evidence="5">Gram-positive pilin subunit D1 N-terminal domain-containing protein</fullName>
    </recommendedName>
</protein>
<dbReference type="OrthoDB" id="10010344at2"/>
<reference evidence="3 4" key="1">
    <citation type="submission" date="2016-02" db="EMBL/GenBank/DDBJ databases">
        <title>Complete Genome Sequences of Lactobacillus johnsonii Strain W1.</title>
        <authorList>
            <person name="Sun Y."/>
            <person name="Wu X."/>
        </authorList>
    </citation>
    <scope>NUCLEOTIDE SEQUENCE [LARGE SCALE GENOMIC DNA]</scope>
    <source>
        <strain evidence="3 4">W1</strain>
    </source>
</reference>
<gene>
    <name evidence="3" type="ORF">AYJ53_02845</name>
</gene>
<feature type="compositionally biased region" description="Basic and acidic residues" evidence="1">
    <location>
        <begin position="44"/>
        <end position="77"/>
    </location>
</feature>
<dbReference type="RefSeq" id="WP_061400109.1">
    <property type="nucleotide sequence ID" value="NZ_LSNG01000020.1"/>
</dbReference>
<evidence type="ECO:0008006" key="5">
    <source>
        <dbReference type="Google" id="ProtNLM"/>
    </source>
</evidence>
<evidence type="ECO:0000313" key="4">
    <source>
        <dbReference type="Proteomes" id="UP000070346"/>
    </source>
</evidence>
<feature type="compositionally biased region" description="Basic and acidic residues" evidence="1">
    <location>
        <begin position="274"/>
        <end position="295"/>
    </location>
</feature>